<evidence type="ECO:0000313" key="1">
    <source>
        <dbReference type="EMBL" id="KAI5391692.1"/>
    </source>
</evidence>
<keyword evidence="2" id="KW-1185">Reference proteome</keyword>
<dbReference type="AlphaFoldDB" id="A0A9D4VY67"/>
<accession>A0A9D4VY67</accession>
<dbReference type="EMBL" id="JAMSHJ010000007">
    <property type="protein sequence ID" value="KAI5391692.1"/>
    <property type="molecule type" value="Genomic_DNA"/>
</dbReference>
<dbReference type="Gramene" id="Psat07G0648200-T1">
    <property type="protein sequence ID" value="KAI5391692.1"/>
    <property type="gene ID" value="KIW84_076482"/>
</dbReference>
<gene>
    <name evidence="1" type="ORF">KIW84_076482</name>
</gene>
<organism evidence="1 2">
    <name type="scientific">Pisum sativum</name>
    <name type="common">Garden pea</name>
    <name type="synonym">Lathyrus oleraceus</name>
    <dbReference type="NCBI Taxonomy" id="3888"/>
    <lineage>
        <taxon>Eukaryota</taxon>
        <taxon>Viridiplantae</taxon>
        <taxon>Streptophyta</taxon>
        <taxon>Embryophyta</taxon>
        <taxon>Tracheophyta</taxon>
        <taxon>Spermatophyta</taxon>
        <taxon>Magnoliopsida</taxon>
        <taxon>eudicotyledons</taxon>
        <taxon>Gunneridae</taxon>
        <taxon>Pentapetalae</taxon>
        <taxon>rosids</taxon>
        <taxon>fabids</taxon>
        <taxon>Fabales</taxon>
        <taxon>Fabaceae</taxon>
        <taxon>Papilionoideae</taxon>
        <taxon>50 kb inversion clade</taxon>
        <taxon>NPAAA clade</taxon>
        <taxon>Hologalegina</taxon>
        <taxon>IRL clade</taxon>
        <taxon>Fabeae</taxon>
        <taxon>Lathyrus</taxon>
    </lineage>
</organism>
<proteinExistence type="predicted"/>
<dbReference type="Proteomes" id="UP001058974">
    <property type="component" value="Chromosome 7"/>
</dbReference>
<reference evidence="1 2" key="1">
    <citation type="journal article" date="2022" name="Nat. Genet.">
        <title>Improved pea reference genome and pan-genome highlight genomic features and evolutionary characteristics.</title>
        <authorList>
            <person name="Yang T."/>
            <person name="Liu R."/>
            <person name="Luo Y."/>
            <person name="Hu S."/>
            <person name="Wang D."/>
            <person name="Wang C."/>
            <person name="Pandey M.K."/>
            <person name="Ge S."/>
            <person name="Xu Q."/>
            <person name="Li N."/>
            <person name="Li G."/>
            <person name="Huang Y."/>
            <person name="Saxena R.K."/>
            <person name="Ji Y."/>
            <person name="Li M."/>
            <person name="Yan X."/>
            <person name="He Y."/>
            <person name="Liu Y."/>
            <person name="Wang X."/>
            <person name="Xiang C."/>
            <person name="Varshney R.K."/>
            <person name="Ding H."/>
            <person name="Gao S."/>
            <person name="Zong X."/>
        </authorList>
    </citation>
    <scope>NUCLEOTIDE SEQUENCE [LARGE SCALE GENOMIC DNA]</scope>
    <source>
        <strain evidence="1 2">cv. Zhongwan 6</strain>
    </source>
</reference>
<comment type="caution">
    <text evidence="1">The sequence shown here is derived from an EMBL/GenBank/DDBJ whole genome shotgun (WGS) entry which is preliminary data.</text>
</comment>
<evidence type="ECO:0000313" key="2">
    <source>
        <dbReference type="Proteomes" id="UP001058974"/>
    </source>
</evidence>
<sequence length="164" mass="18769">MLNEPMNVKIDGILFNIKVVNDSYGPLRIVFSVGVNRKVESSDSEGSSDDMLESKTISRIDSSTMSRFDWLLLFESLITCWKIGAQEVFFSFVKSVWDFSVVAGKRSFGLKEKVKHLKNHLKLWNMSNFCSLDMQAKEDVKKINNLDELATTSEREVCKQLMEV</sequence>
<protein>
    <submittedName>
        <fullName evidence="1">Uncharacterized protein</fullName>
    </submittedName>
</protein>
<name>A0A9D4VY67_PEA</name>